<dbReference type="AlphaFoldDB" id="A0A6C0C1R3"/>
<keyword evidence="1" id="KW-0812">Transmembrane</keyword>
<dbReference type="EMBL" id="MN739302">
    <property type="protein sequence ID" value="QHS97709.1"/>
    <property type="molecule type" value="Genomic_DNA"/>
</dbReference>
<reference evidence="2" key="1">
    <citation type="journal article" date="2020" name="Nature">
        <title>Giant virus diversity and host interactions through global metagenomics.</title>
        <authorList>
            <person name="Schulz F."/>
            <person name="Roux S."/>
            <person name="Paez-Espino D."/>
            <person name="Jungbluth S."/>
            <person name="Walsh D.A."/>
            <person name="Denef V.J."/>
            <person name="McMahon K.D."/>
            <person name="Konstantinidis K.T."/>
            <person name="Eloe-Fadrosh E.A."/>
            <person name="Kyrpides N.C."/>
            <person name="Woyke T."/>
        </authorList>
    </citation>
    <scope>NUCLEOTIDE SEQUENCE</scope>
    <source>
        <strain evidence="2">GVMAG-M-3300020182-33</strain>
    </source>
</reference>
<sequence length="246" mass="27668">MKIQAATKLQFFRDFTNADFEKDLQSTKTILADLKAQSEKSAEDYEGMKVLQRLIAFAMITPTIHKIEVTIAAVVGAKTVVDGVQAVLSRIEKETNKKTNIVQIANEYTKLVASSLLAFPLPLYLVHRSGRAVAKRVLQNTVFIGLPSLIVHIVLGSKSLIWLLRKLQKEVFSADKFLHAKRLFQKSVSYVPELELAAGRNILNLQAEIDDLTPNEHWRNRLLHQHKVFAQGKAPQHAAESHWGRA</sequence>
<keyword evidence="1" id="KW-0472">Membrane</keyword>
<evidence type="ECO:0000313" key="2">
    <source>
        <dbReference type="EMBL" id="QHS97709.1"/>
    </source>
</evidence>
<evidence type="ECO:0000256" key="1">
    <source>
        <dbReference type="SAM" id="Phobius"/>
    </source>
</evidence>
<keyword evidence="1" id="KW-1133">Transmembrane helix</keyword>
<feature type="transmembrane region" description="Helical" evidence="1">
    <location>
        <begin position="142"/>
        <end position="164"/>
    </location>
</feature>
<accession>A0A6C0C1R3</accession>
<proteinExistence type="predicted"/>
<protein>
    <submittedName>
        <fullName evidence="2">Uncharacterized protein</fullName>
    </submittedName>
</protein>
<organism evidence="2">
    <name type="scientific">viral metagenome</name>
    <dbReference type="NCBI Taxonomy" id="1070528"/>
    <lineage>
        <taxon>unclassified sequences</taxon>
        <taxon>metagenomes</taxon>
        <taxon>organismal metagenomes</taxon>
    </lineage>
</organism>
<name>A0A6C0C1R3_9ZZZZ</name>